<evidence type="ECO:0000313" key="1">
    <source>
        <dbReference type="EMBL" id="ATD68542.1"/>
    </source>
</evidence>
<reference evidence="2" key="1">
    <citation type="submission" date="2017-09" db="EMBL/GenBank/DDBJ databases">
        <title>Luteimonas liuhanmingii sp.nov., isolated from the intestinal contents of Tibetan Plateau Pika in Yushu, Qinghai Province, China.</title>
        <authorList>
            <person name="Gui Z."/>
        </authorList>
    </citation>
    <scope>NUCLEOTIDE SEQUENCE [LARGE SCALE GENOMIC DNA]</scope>
    <source>
        <strain evidence="2">100111</strain>
    </source>
</reference>
<name>A0A290XHA3_9GAMM</name>
<dbReference type="Proteomes" id="UP000218968">
    <property type="component" value="Chromosome"/>
</dbReference>
<gene>
    <name evidence="1" type="ORF">CNR27_14780</name>
</gene>
<dbReference type="EMBL" id="CP023406">
    <property type="protein sequence ID" value="ATD68542.1"/>
    <property type="molecule type" value="Genomic_DNA"/>
</dbReference>
<evidence type="ECO:0000313" key="2">
    <source>
        <dbReference type="Proteomes" id="UP000218968"/>
    </source>
</evidence>
<accession>A0A290XHA3</accession>
<proteinExistence type="predicted"/>
<sequence>MDVARVPADVEQAIGVIDTFYADMRERLTREGIGISKHRGGVVPDNPFDQAREPGMLRLDRTERGPILVGRQRENFNLVIKHNAMFIALLPDLAARWPTLAIVRNPLAVLASWNSVDLPVTRGRLPAGERLDPCLHGLLEETPGRLERQFIILEWFFSRISDYLAAESILRYEDIVASHGRSLWAAADLMAPPRLDLRVRNASPVYAESDITRLVDGLTRPKSHDRASWTAWYADDEIHALAAQLLAGAVS</sequence>
<evidence type="ECO:0008006" key="3">
    <source>
        <dbReference type="Google" id="ProtNLM"/>
    </source>
</evidence>
<dbReference type="AlphaFoldDB" id="A0A290XHA3"/>
<protein>
    <recommendedName>
        <fullName evidence="3">Sulfotransferase domain-containing protein</fullName>
    </recommendedName>
</protein>
<organism evidence="1 2">
    <name type="scientific">Luteimonas chenhongjianii</name>
    <dbReference type="NCBI Taxonomy" id="2006110"/>
    <lineage>
        <taxon>Bacteria</taxon>
        <taxon>Pseudomonadati</taxon>
        <taxon>Pseudomonadota</taxon>
        <taxon>Gammaproteobacteria</taxon>
        <taxon>Lysobacterales</taxon>
        <taxon>Lysobacteraceae</taxon>
        <taxon>Luteimonas</taxon>
    </lineage>
</organism>
<dbReference type="KEGG" id="lum:CNR27_14780"/>
<keyword evidence="2" id="KW-1185">Reference proteome</keyword>